<dbReference type="SUPFAM" id="SSF53448">
    <property type="entry name" value="Nucleotide-diphospho-sugar transferases"/>
    <property type="match status" value="1"/>
</dbReference>
<name>A0A0B3SIL1_9RHOB</name>
<protein>
    <recommendedName>
        <fullName evidence="3">Glycosyltransferase 2-like domain-containing protein</fullName>
    </recommendedName>
</protein>
<reference evidence="1 2" key="1">
    <citation type="submission" date="2014-10" db="EMBL/GenBank/DDBJ databases">
        <title>Genome sequence of Ponticoccus sp. strain UMTAT08 isolated from clonal culture of toxic dinoflagellate Alexandrium tamiyavanichii.</title>
        <authorList>
            <person name="Gan H.Y."/>
            <person name="Muhd D.-D."/>
            <person name="Mohd Noor M.E."/>
            <person name="Yeong Y.S."/>
            <person name="Usup G."/>
        </authorList>
    </citation>
    <scope>NUCLEOTIDE SEQUENCE [LARGE SCALE GENOMIC DNA]</scope>
    <source>
        <strain evidence="1 2">UMTAT08</strain>
    </source>
</reference>
<dbReference type="AlphaFoldDB" id="A0A0B3SIL1"/>
<comment type="caution">
    <text evidence="1">The sequence shown here is derived from an EMBL/GenBank/DDBJ whole genome shotgun (WGS) entry which is preliminary data.</text>
</comment>
<dbReference type="EMBL" id="JSUQ01000027">
    <property type="protein sequence ID" value="KHQ50399.1"/>
    <property type="molecule type" value="Genomic_DNA"/>
</dbReference>
<sequence>MITALTPTGARPEAFAACVAQMAAQTVTARWVIVDDGPEPMPTPQIPGWEILHLRPEPCWQPGQNTLARNILHGLPYCSGRVAVIEDDDAYADWWLEACDHRLDLADLVGESHSLYINRLTGARRDMGNDRHASLCSTALRGRAIEALAECCRTGATGIDLRLWRHFGFAKRLWRPEPRGVTGIKSWPGRPGIGVGHHL</sequence>
<accession>A0A0B3SIL1</accession>
<dbReference type="Proteomes" id="UP000030960">
    <property type="component" value="Unassembled WGS sequence"/>
</dbReference>
<organism evidence="1 2">
    <name type="scientific">Mameliella alba</name>
    <dbReference type="NCBI Taxonomy" id="561184"/>
    <lineage>
        <taxon>Bacteria</taxon>
        <taxon>Pseudomonadati</taxon>
        <taxon>Pseudomonadota</taxon>
        <taxon>Alphaproteobacteria</taxon>
        <taxon>Rhodobacterales</taxon>
        <taxon>Roseobacteraceae</taxon>
        <taxon>Mameliella</taxon>
    </lineage>
</organism>
<evidence type="ECO:0000313" key="2">
    <source>
        <dbReference type="Proteomes" id="UP000030960"/>
    </source>
</evidence>
<gene>
    <name evidence="1" type="ORF">OA50_05074</name>
</gene>
<keyword evidence="2" id="KW-1185">Reference proteome</keyword>
<evidence type="ECO:0008006" key="3">
    <source>
        <dbReference type="Google" id="ProtNLM"/>
    </source>
</evidence>
<dbReference type="InterPro" id="IPR029044">
    <property type="entry name" value="Nucleotide-diphossugar_trans"/>
</dbReference>
<proteinExistence type="predicted"/>
<evidence type="ECO:0000313" key="1">
    <source>
        <dbReference type="EMBL" id="KHQ50399.1"/>
    </source>
</evidence>
<dbReference type="CDD" id="cd00761">
    <property type="entry name" value="Glyco_tranf_GTA_type"/>
    <property type="match status" value="1"/>
</dbReference>
<dbReference type="RefSeq" id="WP_043146264.1">
    <property type="nucleotide sequence ID" value="NZ_JSUQ01000027.1"/>
</dbReference>